<keyword evidence="1" id="KW-0547">Nucleotide-binding</keyword>
<evidence type="ECO:0000259" key="4">
    <source>
        <dbReference type="SMART" id="SM00797"/>
    </source>
</evidence>
<protein>
    <submittedName>
        <fullName evidence="5">Biotin-dependent carboxyltransferase family protein</fullName>
    </submittedName>
</protein>
<dbReference type="SMART" id="SM00797">
    <property type="entry name" value="AHS2"/>
    <property type="match status" value="1"/>
</dbReference>
<keyword evidence="2" id="KW-0378">Hydrolase</keyword>
<keyword evidence="6" id="KW-1185">Reference proteome</keyword>
<feature type="domain" description="Carboxyltransferase" evidence="4">
    <location>
        <begin position="24"/>
        <end position="302"/>
    </location>
</feature>
<proteinExistence type="predicted"/>
<sequence>MSLRVERTLGLAQLQDGGRFGVRHLGVTQGGALDWVAQYWANWLLGNPLAAAVVEIPLGGLTLCAEADTTLALCGAELAASLDGVPLPAWASFAVRAGQRLEFGPPRQGVRGYLAAPGGFEAPGVLGACATVTREGLGGLHGDGRSLAVGDRLAFAAAKRATRAVPPALRPEIEATAVLDLLPGAQIGDFAGLSLFEAFNAEWHLDARSDRMGARLRGPVLRYQGAPMVSEGIPLGAVQVPPDGQPIALLNDRQTIGGYPRLGALTPTAVARLAQVPAGSPVRLRPVAQGEARRRLLALLAQWQA</sequence>
<evidence type="ECO:0000313" key="5">
    <source>
        <dbReference type="EMBL" id="MFC3608060.1"/>
    </source>
</evidence>
<dbReference type="InterPro" id="IPR003778">
    <property type="entry name" value="CT_A_B"/>
</dbReference>
<dbReference type="NCBIfam" id="TIGR00724">
    <property type="entry name" value="urea_amlyse_rel"/>
    <property type="match status" value="1"/>
</dbReference>
<organism evidence="5 6">
    <name type="scientific">Stutzerimonas tarimensis</name>
    <dbReference type="NCBI Taxonomy" id="1507735"/>
    <lineage>
        <taxon>Bacteria</taxon>
        <taxon>Pseudomonadati</taxon>
        <taxon>Pseudomonadota</taxon>
        <taxon>Gammaproteobacteria</taxon>
        <taxon>Pseudomonadales</taxon>
        <taxon>Pseudomonadaceae</taxon>
        <taxon>Stutzerimonas</taxon>
    </lineage>
</organism>
<dbReference type="PANTHER" id="PTHR43309:SF4">
    <property type="entry name" value="CARBOXYLTRANSFERASE DOMAIN-CONTAINING PROTEIN"/>
    <property type="match status" value="1"/>
</dbReference>
<comment type="caution">
    <text evidence="5">The sequence shown here is derived from an EMBL/GenBank/DDBJ whole genome shotgun (WGS) entry which is preliminary data.</text>
</comment>
<reference evidence="6" key="1">
    <citation type="journal article" date="2019" name="Int. J. Syst. Evol. Microbiol.">
        <title>The Global Catalogue of Microorganisms (GCM) 10K type strain sequencing project: providing services to taxonomists for standard genome sequencing and annotation.</title>
        <authorList>
            <consortium name="The Broad Institute Genomics Platform"/>
            <consortium name="The Broad Institute Genome Sequencing Center for Infectious Disease"/>
            <person name="Wu L."/>
            <person name="Ma J."/>
        </authorList>
    </citation>
    <scope>NUCLEOTIDE SEQUENCE [LARGE SCALE GENOMIC DNA]</scope>
    <source>
        <strain evidence="6">KCTC 42447</strain>
    </source>
</reference>
<gene>
    <name evidence="5" type="ORF">ACFOMF_09755</name>
</gene>
<dbReference type="Proteomes" id="UP001595630">
    <property type="component" value="Unassembled WGS sequence"/>
</dbReference>
<dbReference type="PANTHER" id="PTHR43309">
    <property type="entry name" value="5-OXOPROLINASE SUBUNIT C"/>
    <property type="match status" value="1"/>
</dbReference>
<evidence type="ECO:0000313" key="6">
    <source>
        <dbReference type="Proteomes" id="UP001595630"/>
    </source>
</evidence>
<dbReference type="Gene3D" id="2.40.100.10">
    <property type="entry name" value="Cyclophilin-like"/>
    <property type="match status" value="1"/>
</dbReference>
<accession>A0ABV7T4J4</accession>
<dbReference type="Pfam" id="PF02626">
    <property type="entry name" value="CT_A_B"/>
    <property type="match status" value="1"/>
</dbReference>
<keyword evidence="3" id="KW-0067">ATP-binding</keyword>
<dbReference type="EMBL" id="JBHRXZ010000022">
    <property type="protein sequence ID" value="MFC3608060.1"/>
    <property type="molecule type" value="Genomic_DNA"/>
</dbReference>
<dbReference type="InterPro" id="IPR052708">
    <property type="entry name" value="PxpC"/>
</dbReference>
<evidence type="ECO:0000256" key="2">
    <source>
        <dbReference type="ARBA" id="ARBA00022801"/>
    </source>
</evidence>
<evidence type="ECO:0000256" key="3">
    <source>
        <dbReference type="ARBA" id="ARBA00022840"/>
    </source>
</evidence>
<name>A0ABV7T4J4_9GAMM</name>
<dbReference type="InterPro" id="IPR029000">
    <property type="entry name" value="Cyclophilin-like_dom_sf"/>
</dbReference>
<dbReference type="RefSeq" id="WP_386364266.1">
    <property type="nucleotide sequence ID" value="NZ_JBHRXZ010000022.1"/>
</dbReference>
<evidence type="ECO:0000256" key="1">
    <source>
        <dbReference type="ARBA" id="ARBA00022741"/>
    </source>
</evidence>